<evidence type="ECO:0008006" key="4">
    <source>
        <dbReference type="Google" id="ProtNLM"/>
    </source>
</evidence>
<feature type="transmembrane region" description="Helical" evidence="1">
    <location>
        <begin position="44"/>
        <end position="72"/>
    </location>
</feature>
<dbReference type="OrthoDB" id="9781996at2"/>
<comment type="caution">
    <text evidence="2">The sequence shown here is derived from an EMBL/GenBank/DDBJ whole genome shotgun (WGS) entry which is preliminary data.</text>
</comment>
<dbReference type="RefSeq" id="WP_110840739.1">
    <property type="nucleotide sequence ID" value="NZ_QJVJ01000006.1"/>
</dbReference>
<feature type="transmembrane region" description="Helical" evidence="1">
    <location>
        <begin position="163"/>
        <end position="180"/>
    </location>
</feature>
<evidence type="ECO:0000313" key="3">
    <source>
        <dbReference type="Proteomes" id="UP000247476"/>
    </source>
</evidence>
<keyword evidence="3" id="KW-1185">Reference proteome</keyword>
<dbReference type="Pfam" id="PF12730">
    <property type="entry name" value="ABC2_membrane_4"/>
    <property type="match status" value="1"/>
</dbReference>
<dbReference type="PANTHER" id="PTHR37305:SF1">
    <property type="entry name" value="MEMBRANE PROTEIN"/>
    <property type="match status" value="1"/>
</dbReference>
<evidence type="ECO:0000313" key="2">
    <source>
        <dbReference type="EMBL" id="PYI53749.1"/>
    </source>
</evidence>
<name>A0A2V5K3D6_9BACL</name>
<reference evidence="2 3" key="1">
    <citation type="submission" date="2018-05" db="EMBL/GenBank/DDBJ databases">
        <title>Paenibacillus flagellatus sp. nov., isolated from selenium mineral soil.</title>
        <authorList>
            <person name="Dai X."/>
        </authorList>
    </citation>
    <scope>NUCLEOTIDE SEQUENCE [LARGE SCALE GENOMIC DNA]</scope>
    <source>
        <strain evidence="2 3">DXL2</strain>
    </source>
</reference>
<protein>
    <recommendedName>
        <fullName evidence="4">ABC transporter permease</fullName>
    </recommendedName>
</protein>
<dbReference type="EMBL" id="QJVJ01000006">
    <property type="protein sequence ID" value="PYI53749.1"/>
    <property type="molecule type" value="Genomic_DNA"/>
</dbReference>
<dbReference type="PANTHER" id="PTHR37305">
    <property type="entry name" value="INTEGRAL MEMBRANE PROTEIN-RELATED"/>
    <property type="match status" value="1"/>
</dbReference>
<sequence>MIAMFRSEWIKLRKTVIWLLAGVSPLIAAGIVFLEPGEGMDSPWLPALGIMSVLHAMLFLPLLTGVFAALLCRHEHIGGGWKQLLALPVSRLQVYVIKFVYVMLLVAFTQLLFVIVLLLIGTALGFSAPIPWSEIARSVAGGWVACLPLAALQLAVSTAWPSFAAPLAVNVIFTIPNILITNSAEYGPYYPWAQPMLAMIPRGGEMSFGAFNVTPETLFLVILGSFVLFGVSGYVYFARKAI</sequence>
<keyword evidence="1" id="KW-1133">Transmembrane helix</keyword>
<feature type="transmembrane region" description="Helical" evidence="1">
    <location>
        <begin position="135"/>
        <end position="156"/>
    </location>
</feature>
<accession>A0A2V5K3D6</accession>
<organism evidence="2 3">
    <name type="scientific">Paenibacillus flagellatus</name>
    <dbReference type="NCBI Taxonomy" id="2211139"/>
    <lineage>
        <taxon>Bacteria</taxon>
        <taxon>Bacillati</taxon>
        <taxon>Bacillota</taxon>
        <taxon>Bacilli</taxon>
        <taxon>Bacillales</taxon>
        <taxon>Paenibacillaceae</taxon>
        <taxon>Paenibacillus</taxon>
    </lineage>
</organism>
<proteinExistence type="predicted"/>
<dbReference type="Proteomes" id="UP000247476">
    <property type="component" value="Unassembled WGS sequence"/>
</dbReference>
<feature type="transmembrane region" description="Helical" evidence="1">
    <location>
        <begin position="217"/>
        <end position="237"/>
    </location>
</feature>
<keyword evidence="1" id="KW-0812">Transmembrane</keyword>
<dbReference type="AlphaFoldDB" id="A0A2V5K3D6"/>
<dbReference type="CDD" id="cd21809">
    <property type="entry name" value="ABC-2_lan_permease-like"/>
    <property type="match status" value="1"/>
</dbReference>
<feature type="transmembrane region" description="Helical" evidence="1">
    <location>
        <begin position="99"/>
        <end position="123"/>
    </location>
</feature>
<gene>
    <name evidence="2" type="ORF">DLM86_14365</name>
</gene>
<keyword evidence="1" id="KW-0472">Membrane</keyword>
<evidence type="ECO:0000256" key="1">
    <source>
        <dbReference type="SAM" id="Phobius"/>
    </source>
</evidence>